<evidence type="ECO:0000313" key="10">
    <source>
        <dbReference type="EMBL" id="PHI27911.1"/>
    </source>
</evidence>
<organism evidence="10 12">
    <name type="scientific">Budvicia aquatica</name>
    <dbReference type="NCBI Taxonomy" id="82979"/>
    <lineage>
        <taxon>Bacteria</taxon>
        <taxon>Pseudomonadati</taxon>
        <taxon>Pseudomonadota</taxon>
        <taxon>Gammaproteobacteria</taxon>
        <taxon>Enterobacterales</taxon>
        <taxon>Budviciaceae</taxon>
        <taxon>Budvicia</taxon>
    </lineage>
</organism>
<dbReference type="PANTHER" id="PTHR30509:SF23">
    <property type="entry name" value="INNER MEMBRANE PROTEIN"/>
    <property type="match status" value="1"/>
</dbReference>
<feature type="transmembrane region" description="Helical" evidence="7">
    <location>
        <begin position="413"/>
        <end position="430"/>
    </location>
</feature>
<feature type="domain" description="Integral membrane protein YccS N-terminal" evidence="8">
    <location>
        <begin position="63"/>
        <end position="330"/>
    </location>
</feature>
<dbReference type="InterPro" id="IPR032692">
    <property type="entry name" value="YccS_N"/>
</dbReference>
<evidence type="ECO:0000259" key="8">
    <source>
        <dbReference type="Pfam" id="PF12805"/>
    </source>
</evidence>
<evidence type="ECO:0000256" key="5">
    <source>
        <dbReference type="ARBA" id="ARBA00023136"/>
    </source>
</evidence>
<feature type="transmembrane region" description="Helical" evidence="7">
    <location>
        <begin position="12"/>
        <end position="30"/>
    </location>
</feature>
<dbReference type="InterPro" id="IPR049453">
    <property type="entry name" value="Memb_transporter_dom"/>
</dbReference>
<evidence type="ECO:0000313" key="13">
    <source>
        <dbReference type="Proteomes" id="UP000373449"/>
    </source>
</evidence>
<dbReference type="RefSeq" id="WP_029093840.1">
    <property type="nucleotide sequence ID" value="NZ_CAADJA010000002.1"/>
</dbReference>
<dbReference type="Pfam" id="PF12805">
    <property type="entry name" value="FUSC-like"/>
    <property type="match status" value="1"/>
</dbReference>
<name>A0A2C6DGH5_9GAMM</name>
<dbReference type="GO" id="GO:0005886">
    <property type="term" value="C:plasma membrane"/>
    <property type="evidence" value="ECO:0007669"/>
    <property type="project" value="UniProtKB-SubCell"/>
</dbReference>
<keyword evidence="4 7" id="KW-1133">Transmembrane helix</keyword>
<protein>
    <submittedName>
        <fullName evidence="11">Inner membrane protein yccS</fullName>
    </submittedName>
</protein>
<dbReference type="STRING" id="1111728.GCA_000427805_04648"/>
<dbReference type="Proteomes" id="UP000224974">
    <property type="component" value="Unassembled WGS sequence"/>
</dbReference>
<feature type="transmembrane region" description="Helical" evidence="7">
    <location>
        <begin position="485"/>
        <end position="504"/>
    </location>
</feature>
<feature type="transmembrane region" description="Helical" evidence="7">
    <location>
        <begin position="135"/>
        <end position="153"/>
    </location>
</feature>
<keyword evidence="5 7" id="KW-0472">Membrane</keyword>
<dbReference type="EMBL" id="CAADJA010000002">
    <property type="protein sequence ID" value="VFS45646.1"/>
    <property type="molecule type" value="Genomic_DNA"/>
</dbReference>
<keyword evidence="12" id="KW-1185">Reference proteome</keyword>
<dbReference type="Pfam" id="PF13515">
    <property type="entry name" value="FUSC_2"/>
    <property type="match status" value="1"/>
</dbReference>
<accession>A0A2C6DGH5</accession>
<evidence type="ECO:0000256" key="7">
    <source>
        <dbReference type="SAM" id="Phobius"/>
    </source>
</evidence>
<keyword evidence="2" id="KW-1003">Cell membrane</keyword>
<evidence type="ECO:0000256" key="2">
    <source>
        <dbReference type="ARBA" id="ARBA00022475"/>
    </source>
</evidence>
<evidence type="ECO:0000313" key="12">
    <source>
        <dbReference type="Proteomes" id="UP000224974"/>
    </source>
</evidence>
<evidence type="ECO:0000256" key="1">
    <source>
        <dbReference type="ARBA" id="ARBA00004651"/>
    </source>
</evidence>
<reference evidence="11 13" key="3">
    <citation type="submission" date="2019-03" db="EMBL/GenBank/DDBJ databases">
        <authorList>
            <consortium name="Pathogen Informatics"/>
        </authorList>
    </citation>
    <scope>NUCLEOTIDE SEQUENCE [LARGE SCALE GENOMIC DNA]</scope>
    <source>
        <strain evidence="11 13">NCTC12282</strain>
    </source>
</reference>
<evidence type="ECO:0000313" key="11">
    <source>
        <dbReference type="EMBL" id="VFS45646.1"/>
    </source>
</evidence>
<sequence length="691" mass="79084">MWRRVIYHPEVNYALRQTLVLCLPIALAWSLGELRLGFLLSLVPACCNIGGLDTPHKRFFKRLAIGGLLFTVSSLLLQQLLFWSVPLPACLLILALLFGVTAEISPLHGRMLPAAMVAAIFTLSLVGVYPQWYAPAIYIIGTVWYGLFTYVWFRLWQEQPMREALSQLYRELADYFEDKYSLLTQHTNPETALPPLLKRQQQVMDTITLVYQQIYMITDLKHPRHKRLMQAFQVALDLQEHITVSLHQPDEVQKLVEESHAEAVIRFNAKIISQRLRVLADNILYHQRPTAFNMDNELSALAKIAHQHPDNPVGAFCYYHFSRIAHLLSSQCPLYTRSLMQGQNILPFWRALKSYCSLKSVALRNSARLGITLAVGSGIGTVLDLPKPYWILLTIMLVSQNGYNATRIRIQHRALGTMFGIIAGAGILQLHYPQNTMLLLMLVITLCSYLIVRKNYGIAVIGFTITAVYTLQIIALSGMDILVPRLIDTVIGCILVFASTIWLWPQWQSGLLRKNAHDALESYQQHLRMMFDMTDNAPELSYTRMKVNQAHNALFTSLNQAMQEPGFNSRYLTDMRLWITHSQFLVEHLNGMTVIARDQYVLVPELSKAYLNSCEIAIQICQQRLEYDGPSSDTSMMQIIEPANELPETLMERHIERVLSHLKAMHTISSLAWQQRPHHGIWLKRKLRDNN</sequence>
<dbReference type="NCBIfam" id="TIGR01667">
    <property type="entry name" value="YCCS_YHFK"/>
    <property type="match status" value="1"/>
</dbReference>
<feature type="transmembrane region" description="Helical" evidence="7">
    <location>
        <begin position="459"/>
        <end position="479"/>
    </location>
</feature>
<feature type="domain" description="Integral membrane bound transporter" evidence="9">
    <location>
        <begin position="378"/>
        <end position="498"/>
    </location>
</feature>
<reference evidence="12" key="1">
    <citation type="submission" date="2017-09" db="EMBL/GenBank/DDBJ databases">
        <title>FDA dAtabase for Regulatory Grade micrObial Sequences (FDA-ARGOS): Supporting development and validation of Infectious Disease Dx tests.</title>
        <authorList>
            <person name="Minogue T."/>
            <person name="Wolcott M."/>
            <person name="Wasieloski L."/>
            <person name="Aguilar W."/>
            <person name="Moore D."/>
            <person name="Tallon L."/>
            <person name="Sadzewicz L."/>
            <person name="Ott S."/>
            <person name="Zhao X."/>
            <person name="Nagaraj S."/>
            <person name="Vavikolanu K."/>
            <person name="Aluvathingal J."/>
            <person name="Nadendla S."/>
            <person name="Sichtig H."/>
        </authorList>
    </citation>
    <scope>NUCLEOTIDE SEQUENCE [LARGE SCALE GENOMIC DNA]</scope>
    <source>
        <strain evidence="12">FDAARGOS_387</strain>
    </source>
</reference>
<evidence type="ECO:0000256" key="3">
    <source>
        <dbReference type="ARBA" id="ARBA00022692"/>
    </source>
</evidence>
<dbReference type="OrthoDB" id="8670769at2"/>
<comment type="subcellular location">
    <subcellularLocation>
        <location evidence="1">Cell membrane</location>
        <topology evidence="1">Multi-pass membrane protein</topology>
    </subcellularLocation>
</comment>
<proteinExistence type="inferred from homology"/>
<reference evidence="10" key="2">
    <citation type="submission" date="2017-09" db="EMBL/GenBank/DDBJ databases">
        <title>FDA dAtabase for Regulatory Grade micrObial Sequences (FDA-ARGOS): Supporting development and validation of Infectious Disease Dx tests.</title>
        <authorList>
            <person name="Minogue T."/>
            <person name="Wolcott M."/>
            <person name="Wasieloski L."/>
            <person name="Aguilar W."/>
            <person name="Moore D."/>
            <person name="Tallon L.J."/>
            <person name="Sadzewicz L."/>
            <person name="Ott S."/>
            <person name="Zhao X."/>
            <person name="Nagaraj S."/>
            <person name="Vavikolanu K."/>
            <person name="Aluvathingal J."/>
            <person name="Nadendla S."/>
            <person name="Sichtig H."/>
        </authorList>
    </citation>
    <scope>NUCLEOTIDE SEQUENCE</scope>
    <source>
        <strain evidence="10">FDAARGOS_387</strain>
    </source>
</reference>
<evidence type="ECO:0000256" key="4">
    <source>
        <dbReference type="ARBA" id="ARBA00022989"/>
    </source>
</evidence>
<feature type="transmembrane region" description="Helical" evidence="7">
    <location>
        <begin position="111"/>
        <end position="129"/>
    </location>
</feature>
<dbReference type="InterPro" id="IPR010020">
    <property type="entry name" value="Integral_membrane_YCCS_YHJK"/>
</dbReference>
<dbReference type="PANTHER" id="PTHR30509">
    <property type="entry name" value="P-HYDROXYBENZOIC ACID EFFLUX PUMP SUBUNIT-RELATED"/>
    <property type="match status" value="1"/>
</dbReference>
<keyword evidence="3 7" id="KW-0812">Transmembrane</keyword>
<dbReference type="AlphaFoldDB" id="A0A2C6DGH5"/>
<evidence type="ECO:0000259" key="9">
    <source>
        <dbReference type="Pfam" id="PF13515"/>
    </source>
</evidence>
<dbReference type="EMBL" id="PDDX01000001">
    <property type="protein sequence ID" value="PHI27911.1"/>
    <property type="molecule type" value="Genomic_DNA"/>
</dbReference>
<gene>
    <name evidence="11" type="primary">yccS_1</name>
    <name evidence="10" type="ORF">CRN84_00450</name>
    <name evidence="11" type="ORF">NCTC12282_00529</name>
</gene>
<evidence type="ECO:0000256" key="6">
    <source>
        <dbReference type="ARBA" id="ARBA00043993"/>
    </source>
</evidence>
<feature type="transmembrane region" description="Helical" evidence="7">
    <location>
        <begin position="83"/>
        <end position="104"/>
    </location>
</feature>
<feature type="transmembrane region" description="Helical" evidence="7">
    <location>
        <begin position="436"/>
        <end position="452"/>
    </location>
</feature>
<dbReference type="Proteomes" id="UP000373449">
    <property type="component" value="Unassembled WGS sequence"/>
</dbReference>
<comment type="similarity">
    <text evidence="6">Belongs to the YccS/YhfK family.</text>
</comment>